<feature type="compositionally biased region" description="Polar residues" evidence="5">
    <location>
        <begin position="185"/>
        <end position="204"/>
    </location>
</feature>
<dbReference type="PANTHER" id="PTHR10131">
    <property type="entry name" value="TNF RECEPTOR ASSOCIATED FACTOR"/>
    <property type="match status" value="1"/>
</dbReference>
<feature type="region of interest" description="Disordered" evidence="5">
    <location>
        <begin position="267"/>
        <end position="307"/>
    </location>
</feature>
<feature type="region of interest" description="Disordered" evidence="5">
    <location>
        <begin position="387"/>
        <end position="411"/>
    </location>
</feature>
<evidence type="ECO:0000313" key="9">
    <source>
        <dbReference type="Proteomes" id="UP000678393"/>
    </source>
</evidence>
<dbReference type="InterPro" id="IPR001293">
    <property type="entry name" value="Znf_TRAF"/>
</dbReference>
<feature type="domain" description="RING-type" evidence="6">
    <location>
        <begin position="19"/>
        <end position="57"/>
    </location>
</feature>
<dbReference type="SUPFAM" id="SSF57850">
    <property type="entry name" value="RING/U-box"/>
    <property type="match status" value="1"/>
</dbReference>
<proteinExistence type="predicted"/>
<comment type="caution">
    <text evidence="8">The sequence shown here is derived from an EMBL/GenBank/DDBJ whole genome shotgun (WGS) entry which is preliminary data.</text>
</comment>
<name>A0A8S4A972_9EUPU</name>
<evidence type="ECO:0000259" key="7">
    <source>
        <dbReference type="PROSITE" id="PS50145"/>
    </source>
</evidence>
<evidence type="ECO:0000313" key="8">
    <source>
        <dbReference type="EMBL" id="CAG5135506.1"/>
    </source>
</evidence>
<keyword evidence="2 4" id="KW-0863">Zinc-finger</keyword>
<feature type="zinc finger region" description="TRAF-type" evidence="4">
    <location>
        <begin position="102"/>
        <end position="154"/>
    </location>
</feature>
<evidence type="ECO:0000256" key="3">
    <source>
        <dbReference type="ARBA" id="ARBA00022833"/>
    </source>
</evidence>
<dbReference type="InterPro" id="IPR001841">
    <property type="entry name" value="Znf_RING"/>
</dbReference>
<feature type="region of interest" description="Disordered" evidence="5">
    <location>
        <begin position="185"/>
        <end position="214"/>
    </location>
</feature>
<sequence>MSRFELCKFTPTPDPELICGICMNVLDTPDETPCRHVFCHDCILTAIRENQKCPVCRAPCREGQTKEVLPLVQNLINKLTMRCDYFDNGCTDLILKEFFLDHVISCEFEMVQCRYKSCGQSLLRRDCEQHELNTCAYRDRVCENGCGLMIPQENASSHKCVEALVELVKDLKEKNQDLQKRINELQHSSESVAQSETSVAVQASQRDDDDQSFHSFSYGNISDSSFNDTSSFSSHSWDTDIVMEAAWNEINDLVNNRVDRRRSSRLAALPHGSESDPSASRHLGESDQSHTSEILGNDNSSDRDNADMSLNNGEITVGIQTDHQMIQDIKNGLDICRQELNEMFVLTRTGMERGESSSLLDSSSNGALSKTSTECLSVGTRKRELEEDSGFCDDNTARTQIKQPKRSNPQPINTQAEEIALMSTGLTAFNTSDTSLLDGANESLNGITGPICDAAINVNSGSGLTVAYEVAAAEPLTNITEVSQIGNTLTDPSDSTNTVSSSCNLRVSVNPLRQGPVTRSRGQDGHVALEGNAIPYVKVPPTCAYLLDMYAQEDDSSEDESWSPSDEN</sequence>
<evidence type="ECO:0000256" key="2">
    <source>
        <dbReference type="ARBA" id="ARBA00022771"/>
    </source>
</evidence>
<dbReference type="InterPro" id="IPR017907">
    <property type="entry name" value="Znf_RING_CS"/>
</dbReference>
<dbReference type="Pfam" id="PF13923">
    <property type="entry name" value="zf-C3HC4_2"/>
    <property type="match status" value="1"/>
</dbReference>
<dbReference type="Gene3D" id="3.30.40.10">
    <property type="entry name" value="Zinc/RING finger domain, C3HC4 (zinc finger)"/>
    <property type="match status" value="2"/>
</dbReference>
<dbReference type="PROSITE" id="PS50145">
    <property type="entry name" value="ZF_TRAF"/>
    <property type="match status" value="1"/>
</dbReference>
<keyword evidence="3 4" id="KW-0862">Zinc</keyword>
<dbReference type="PROSITE" id="PS00518">
    <property type="entry name" value="ZF_RING_1"/>
    <property type="match status" value="1"/>
</dbReference>
<evidence type="ECO:0000256" key="4">
    <source>
        <dbReference type="PROSITE-ProRule" id="PRU00207"/>
    </source>
</evidence>
<dbReference type="SMART" id="SM00184">
    <property type="entry name" value="RING"/>
    <property type="match status" value="1"/>
</dbReference>
<dbReference type="Proteomes" id="UP000678393">
    <property type="component" value="Unassembled WGS sequence"/>
</dbReference>
<evidence type="ECO:0000259" key="6">
    <source>
        <dbReference type="PROSITE" id="PS50089"/>
    </source>
</evidence>
<dbReference type="OrthoDB" id="9049620at2759"/>
<reference evidence="8" key="1">
    <citation type="submission" date="2021-04" db="EMBL/GenBank/DDBJ databases">
        <authorList>
            <consortium name="Molecular Ecology Group"/>
        </authorList>
    </citation>
    <scope>NUCLEOTIDE SEQUENCE</scope>
</reference>
<keyword evidence="9" id="KW-1185">Reference proteome</keyword>
<evidence type="ECO:0000256" key="1">
    <source>
        <dbReference type="ARBA" id="ARBA00022723"/>
    </source>
</evidence>
<dbReference type="InterPro" id="IPR013083">
    <property type="entry name" value="Znf_RING/FYVE/PHD"/>
</dbReference>
<feature type="compositionally biased region" description="Polar residues" evidence="5">
    <location>
        <begin position="397"/>
        <end position="411"/>
    </location>
</feature>
<dbReference type="GO" id="GO:0008270">
    <property type="term" value="F:zinc ion binding"/>
    <property type="evidence" value="ECO:0007669"/>
    <property type="project" value="UniProtKB-KW"/>
</dbReference>
<dbReference type="PANTHER" id="PTHR10131:SF94">
    <property type="entry name" value="TNF RECEPTOR-ASSOCIATED FACTOR 4"/>
    <property type="match status" value="1"/>
</dbReference>
<dbReference type="EMBL" id="CAJHNH020008379">
    <property type="protein sequence ID" value="CAG5135506.1"/>
    <property type="molecule type" value="Genomic_DNA"/>
</dbReference>
<feature type="domain" description="TRAF-type" evidence="7">
    <location>
        <begin position="102"/>
        <end position="154"/>
    </location>
</feature>
<gene>
    <name evidence="8" type="ORF">CUNI_LOCUS21064</name>
</gene>
<dbReference type="PROSITE" id="PS50089">
    <property type="entry name" value="ZF_RING_2"/>
    <property type="match status" value="1"/>
</dbReference>
<protein>
    <submittedName>
        <fullName evidence="8">Uncharacterized protein</fullName>
    </submittedName>
</protein>
<keyword evidence="1 4" id="KW-0479">Metal-binding</keyword>
<evidence type="ECO:0000256" key="5">
    <source>
        <dbReference type="SAM" id="MobiDB-lite"/>
    </source>
</evidence>
<accession>A0A8S4A972</accession>
<organism evidence="8 9">
    <name type="scientific">Candidula unifasciata</name>
    <dbReference type="NCBI Taxonomy" id="100452"/>
    <lineage>
        <taxon>Eukaryota</taxon>
        <taxon>Metazoa</taxon>
        <taxon>Spiralia</taxon>
        <taxon>Lophotrochozoa</taxon>
        <taxon>Mollusca</taxon>
        <taxon>Gastropoda</taxon>
        <taxon>Heterobranchia</taxon>
        <taxon>Euthyneura</taxon>
        <taxon>Panpulmonata</taxon>
        <taxon>Eupulmonata</taxon>
        <taxon>Stylommatophora</taxon>
        <taxon>Helicina</taxon>
        <taxon>Helicoidea</taxon>
        <taxon>Geomitridae</taxon>
        <taxon>Candidula</taxon>
    </lineage>
</organism>
<dbReference type="AlphaFoldDB" id="A0A8S4A972"/>
<dbReference type="SUPFAM" id="SSF49599">
    <property type="entry name" value="TRAF domain-like"/>
    <property type="match status" value="1"/>
</dbReference>